<comment type="subcellular location">
    <subcellularLocation>
        <location evidence="1">Cytoplasm</location>
    </subcellularLocation>
</comment>
<reference evidence="7" key="1">
    <citation type="journal article" date="2019" name="Int. J. Syst. Evol. Microbiol.">
        <title>The Global Catalogue of Microorganisms (GCM) 10K type strain sequencing project: providing services to taxonomists for standard genome sequencing and annotation.</title>
        <authorList>
            <consortium name="The Broad Institute Genomics Platform"/>
            <consortium name="The Broad Institute Genome Sequencing Center for Infectious Disease"/>
            <person name="Wu L."/>
            <person name="Ma J."/>
        </authorList>
    </citation>
    <scope>NUCLEOTIDE SEQUENCE [LARGE SCALE GENOMIC DNA]</scope>
    <source>
        <strain evidence="7">CGMCC 4.7181</strain>
    </source>
</reference>
<dbReference type="Proteomes" id="UP000638043">
    <property type="component" value="Unassembled WGS sequence"/>
</dbReference>
<dbReference type="RefSeq" id="WP_188699290.1">
    <property type="nucleotide sequence ID" value="NZ_BMMQ01000001.1"/>
</dbReference>
<dbReference type="Pfam" id="PF11806">
    <property type="entry name" value="Enterochelin_N"/>
    <property type="match status" value="1"/>
</dbReference>
<evidence type="ECO:0000313" key="6">
    <source>
        <dbReference type="EMBL" id="GGO58745.1"/>
    </source>
</evidence>
<evidence type="ECO:0000313" key="7">
    <source>
        <dbReference type="Proteomes" id="UP000638043"/>
    </source>
</evidence>
<feature type="domain" description="Enterochelin esterase N-terminal" evidence="5">
    <location>
        <begin position="91"/>
        <end position="194"/>
    </location>
</feature>
<keyword evidence="2" id="KW-0963">Cytoplasm</keyword>
<dbReference type="InterPro" id="IPR021764">
    <property type="entry name" value="Enterochelin_esterase_N"/>
</dbReference>
<evidence type="ECO:0000259" key="5">
    <source>
        <dbReference type="Pfam" id="PF11806"/>
    </source>
</evidence>
<evidence type="ECO:0000256" key="4">
    <source>
        <dbReference type="ARBA" id="ARBA00024201"/>
    </source>
</evidence>
<dbReference type="PANTHER" id="PTHR48098:SF3">
    <property type="entry name" value="IRON(III) ENTEROBACTIN ESTERASE"/>
    <property type="match status" value="1"/>
</dbReference>
<comment type="caution">
    <text evidence="6">The sequence shown here is derived from an EMBL/GenBank/DDBJ whole genome shotgun (WGS) entry which is preliminary data.</text>
</comment>
<dbReference type="Gene3D" id="2.60.40.10">
    <property type="entry name" value="Immunoglobulins"/>
    <property type="match status" value="1"/>
</dbReference>
<dbReference type="Pfam" id="PF00756">
    <property type="entry name" value="Esterase"/>
    <property type="match status" value="1"/>
</dbReference>
<dbReference type="InterPro" id="IPR029058">
    <property type="entry name" value="AB_hydrolase_fold"/>
</dbReference>
<dbReference type="Gene3D" id="3.40.50.1820">
    <property type="entry name" value="alpha/beta hydrolase"/>
    <property type="match status" value="1"/>
</dbReference>
<dbReference type="InterPro" id="IPR014756">
    <property type="entry name" value="Ig_E-set"/>
</dbReference>
<gene>
    <name evidence="6" type="ORF">GCM10010910_00030</name>
</gene>
<dbReference type="PANTHER" id="PTHR48098">
    <property type="entry name" value="ENTEROCHELIN ESTERASE-RELATED"/>
    <property type="match status" value="1"/>
</dbReference>
<sequence length="426" mass="46312">MASAPRFPGDGRELAVYEDRLGTVHRERRPAPRADEPRMERVEGALERAWRDRDLREALRAEALARPNPHIEPDPADPAQARCSWVVSAPHARAVLLWTNPVFDHADVSRAEFTRLDGSDLWTICLLLPSALRASYRIAVHVDDAEPAWRTAAGRRPVILAAMAESAPDDRCPTTVCGSGGRVSSVAAGPSAAPDPLANAAADPARGTTSVLDLPGDERAWVYSPAGEHRGTPLLVLFDGDVWRRELPERMDAAIAAGILPPMHVAMLDAHDTSRRWERLGTPRGQVDVVLDELIPRVRRDWPVSDRGDDVIVSGQSLGGIAALWTVALSEGTVGHTIAQSPSLWRFDVAGALLAAQWRSIRLQVGTFEGDMLSEADALARRLAGDARAEGRRVELEPAVGGHDWAVWRAGLFRALAAHPWAPANR</sequence>
<evidence type="ECO:0000256" key="3">
    <source>
        <dbReference type="ARBA" id="ARBA00022801"/>
    </source>
</evidence>
<dbReference type="InterPro" id="IPR050583">
    <property type="entry name" value="Mycobacterial_A85_antigen"/>
</dbReference>
<evidence type="ECO:0000256" key="2">
    <source>
        <dbReference type="ARBA" id="ARBA00022490"/>
    </source>
</evidence>
<keyword evidence="7" id="KW-1185">Reference proteome</keyword>
<dbReference type="SUPFAM" id="SSF81296">
    <property type="entry name" value="E set domains"/>
    <property type="match status" value="1"/>
</dbReference>
<keyword evidence="3" id="KW-0378">Hydrolase</keyword>
<dbReference type="InterPro" id="IPR013783">
    <property type="entry name" value="Ig-like_fold"/>
</dbReference>
<dbReference type="InterPro" id="IPR000801">
    <property type="entry name" value="Esterase-like"/>
</dbReference>
<proteinExistence type="inferred from homology"/>
<evidence type="ECO:0000256" key="1">
    <source>
        <dbReference type="ARBA" id="ARBA00004496"/>
    </source>
</evidence>
<dbReference type="EMBL" id="BMMQ01000001">
    <property type="protein sequence ID" value="GGO58745.1"/>
    <property type="molecule type" value="Genomic_DNA"/>
</dbReference>
<name>A0ABQ2MUB0_9MICO</name>
<protein>
    <submittedName>
        <fullName evidence="6">Enterochelin esterase</fullName>
    </submittedName>
</protein>
<organism evidence="6 7">
    <name type="scientific">Microbacterium nanhaiense</name>
    <dbReference type="NCBI Taxonomy" id="1301026"/>
    <lineage>
        <taxon>Bacteria</taxon>
        <taxon>Bacillati</taxon>
        <taxon>Actinomycetota</taxon>
        <taxon>Actinomycetes</taxon>
        <taxon>Micrococcales</taxon>
        <taxon>Microbacteriaceae</taxon>
        <taxon>Microbacterium</taxon>
    </lineage>
</organism>
<accession>A0ABQ2MUB0</accession>
<dbReference type="SUPFAM" id="SSF53474">
    <property type="entry name" value="alpha/beta-Hydrolases"/>
    <property type="match status" value="1"/>
</dbReference>
<comment type="similarity">
    <text evidence="4">Belongs to the Fes family.</text>
</comment>